<name>A0ABX8QYF0_9ACTN</name>
<dbReference type="Pfam" id="PF00805">
    <property type="entry name" value="Pentapeptide"/>
    <property type="match status" value="1"/>
</dbReference>
<organism evidence="3 4">
    <name type="scientific">Actinomadura graeca</name>
    <dbReference type="NCBI Taxonomy" id="2750812"/>
    <lineage>
        <taxon>Bacteria</taxon>
        <taxon>Bacillati</taxon>
        <taxon>Actinomycetota</taxon>
        <taxon>Actinomycetes</taxon>
        <taxon>Streptosporangiales</taxon>
        <taxon>Thermomonosporaceae</taxon>
        <taxon>Actinomadura</taxon>
    </lineage>
</organism>
<keyword evidence="2" id="KW-0472">Membrane</keyword>
<evidence type="ECO:0000313" key="3">
    <source>
        <dbReference type="EMBL" id="QXJ23864.1"/>
    </source>
</evidence>
<keyword evidence="2" id="KW-1133">Transmembrane helix</keyword>
<dbReference type="SUPFAM" id="SSF141571">
    <property type="entry name" value="Pentapeptide repeat-like"/>
    <property type="match status" value="1"/>
</dbReference>
<dbReference type="EMBL" id="CP059572">
    <property type="protein sequence ID" value="QXJ23864.1"/>
    <property type="molecule type" value="Genomic_DNA"/>
</dbReference>
<dbReference type="Proteomes" id="UP001049518">
    <property type="component" value="Chromosome"/>
</dbReference>
<keyword evidence="2" id="KW-0812">Transmembrane</keyword>
<dbReference type="RefSeq" id="WP_231329542.1">
    <property type="nucleotide sequence ID" value="NZ_CP059572.1"/>
</dbReference>
<dbReference type="Gene3D" id="2.160.20.80">
    <property type="entry name" value="E3 ubiquitin-protein ligase SopA"/>
    <property type="match status" value="1"/>
</dbReference>
<feature type="transmembrane region" description="Helical" evidence="2">
    <location>
        <begin position="68"/>
        <end position="87"/>
    </location>
</feature>
<proteinExistence type="predicted"/>
<evidence type="ECO:0000256" key="2">
    <source>
        <dbReference type="SAM" id="Phobius"/>
    </source>
</evidence>
<gene>
    <name evidence="3" type="ORF">AGRA3207_005078</name>
</gene>
<feature type="region of interest" description="Disordered" evidence="1">
    <location>
        <begin position="1"/>
        <end position="34"/>
    </location>
</feature>
<accession>A0ABX8QYF0</accession>
<sequence length="315" mass="34131">MSEPTDPVAEPGASETSRPTQPPGGAPADHRRRWRARVVPPTQDQLDALSARERLELLDRRRADRHQWFNTGGILLTLVLTALGLYFTRQSLAGGQEGQLTDRYTKAVEQLGSPRQEVRLAAVYALERLAGDSGRDHNTIMDVLAAYVRVHSPAPRVATPREPAADVQAALTVLARNDRTRQPHALDLHGVRIPGADLASSASSSARRDTYFHGPYLTVAELRRSGWYVADLRGAILEGADLGHAALGAADLGSSNLRQAVLRNAGLYGARLHGADLTGADLTGADLRNADLTRVQGITPQQIRRIAQTDSTTRF</sequence>
<evidence type="ECO:0000313" key="4">
    <source>
        <dbReference type="Proteomes" id="UP001049518"/>
    </source>
</evidence>
<dbReference type="PANTHER" id="PTHR14136:SF17">
    <property type="entry name" value="BTB_POZ DOMAIN-CONTAINING PROTEIN KCTD9"/>
    <property type="match status" value="1"/>
</dbReference>
<protein>
    <submittedName>
        <fullName evidence="3">Pentapeptide repeat-containing protein</fullName>
    </submittedName>
</protein>
<dbReference type="InterPro" id="IPR051082">
    <property type="entry name" value="Pentapeptide-BTB/POZ_domain"/>
</dbReference>
<dbReference type="PANTHER" id="PTHR14136">
    <property type="entry name" value="BTB_POZ DOMAIN-CONTAINING PROTEIN KCTD9"/>
    <property type="match status" value="1"/>
</dbReference>
<reference evidence="3" key="1">
    <citation type="submission" date="2020-07" db="EMBL/GenBank/DDBJ databases">
        <authorList>
            <person name="Tarantini F.S."/>
            <person name="Hong K.W."/>
            <person name="Chan K.G."/>
        </authorList>
    </citation>
    <scope>NUCLEOTIDE SEQUENCE</scope>
    <source>
        <strain evidence="3">32-07</strain>
    </source>
</reference>
<dbReference type="InterPro" id="IPR001646">
    <property type="entry name" value="5peptide_repeat"/>
</dbReference>
<keyword evidence="4" id="KW-1185">Reference proteome</keyword>
<evidence type="ECO:0000256" key="1">
    <source>
        <dbReference type="SAM" id="MobiDB-lite"/>
    </source>
</evidence>